<reference evidence="2" key="1">
    <citation type="submission" date="2021-12" db="EMBL/GenBank/DDBJ databases">
        <title>Prjna785345.</title>
        <authorList>
            <person name="Rujirawat T."/>
            <person name="Krajaejun T."/>
        </authorList>
    </citation>
    <scope>NUCLEOTIDE SEQUENCE</scope>
    <source>
        <strain evidence="2">Pi057C3</strain>
    </source>
</reference>
<evidence type="ECO:0000313" key="2">
    <source>
        <dbReference type="EMBL" id="KAJ0388864.1"/>
    </source>
</evidence>
<evidence type="ECO:0000256" key="1">
    <source>
        <dbReference type="SAM" id="SignalP"/>
    </source>
</evidence>
<organism evidence="2 3">
    <name type="scientific">Pythium insidiosum</name>
    <name type="common">Pythiosis disease agent</name>
    <dbReference type="NCBI Taxonomy" id="114742"/>
    <lineage>
        <taxon>Eukaryota</taxon>
        <taxon>Sar</taxon>
        <taxon>Stramenopiles</taxon>
        <taxon>Oomycota</taxon>
        <taxon>Peronosporomycetes</taxon>
        <taxon>Pythiales</taxon>
        <taxon>Pythiaceae</taxon>
        <taxon>Pythium</taxon>
    </lineage>
</organism>
<gene>
    <name evidence="2" type="ORF">P43SY_011608</name>
</gene>
<accession>A0AAD5Q0H5</accession>
<feature type="signal peptide" evidence="1">
    <location>
        <begin position="1"/>
        <end position="23"/>
    </location>
</feature>
<dbReference type="EMBL" id="JAKCXM010006047">
    <property type="protein sequence ID" value="KAJ0388864.1"/>
    <property type="molecule type" value="Genomic_DNA"/>
</dbReference>
<evidence type="ECO:0000313" key="3">
    <source>
        <dbReference type="Proteomes" id="UP001209570"/>
    </source>
</evidence>
<dbReference type="Proteomes" id="UP001209570">
    <property type="component" value="Unassembled WGS sequence"/>
</dbReference>
<protein>
    <submittedName>
        <fullName evidence="2">Uncharacterized protein</fullName>
    </submittedName>
</protein>
<sequence>MLQLKSLLVAAGVTLGLPALVSAHGAILSPKPVFFDPPNRNAPSALFPGEPGPYTGNDVLRDLANKHGSNCGKTDPNAPVQPIPDNGVVQLDITAAHIDSGGLFAVSREQVPGALGVARDAQLQLGGV</sequence>
<keyword evidence="1" id="KW-0732">Signal</keyword>
<comment type="caution">
    <text evidence="2">The sequence shown here is derived from an EMBL/GenBank/DDBJ whole genome shotgun (WGS) entry which is preliminary data.</text>
</comment>
<proteinExistence type="predicted"/>
<feature type="chain" id="PRO_5042254081" evidence="1">
    <location>
        <begin position="24"/>
        <end position="128"/>
    </location>
</feature>
<dbReference type="AlphaFoldDB" id="A0AAD5Q0H5"/>
<keyword evidence="3" id="KW-1185">Reference proteome</keyword>
<name>A0AAD5Q0H5_PYTIN</name>